<dbReference type="GeneID" id="121205012"/>
<evidence type="ECO:0000313" key="2">
    <source>
        <dbReference type="Proteomes" id="UP000818029"/>
    </source>
</evidence>
<dbReference type="PANTHER" id="PTHR34482">
    <property type="entry name" value="DNA DAMAGE-INDUCIBLE PROTEIN 1-LIKE"/>
    <property type="match status" value="1"/>
</dbReference>
<protein>
    <recommendedName>
        <fullName evidence="4">Gag-Pol polyprotein</fullName>
    </recommendedName>
</protein>
<name>A0ABM2YMW1_GOSHI</name>
<dbReference type="RefSeq" id="XP_040931879.1">
    <property type="nucleotide sequence ID" value="XM_041075945.1"/>
</dbReference>
<evidence type="ECO:0008006" key="4">
    <source>
        <dbReference type="Google" id="ProtNLM"/>
    </source>
</evidence>
<organism evidence="2 3">
    <name type="scientific">Gossypium hirsutum</name>
    <name type="common">Upland cotton</name>
    <name type="synonym">Gossypium mexicanum</name>
    <dbReference type="NCBI Taxonomy" id="3635"/>
    <lineage>
        <taxon>Eukaryota</taxon>
        <taxon>Viridiplantae</taxon>
        <taxon>Streptophyta</taxon>
        <taxon>Embryophyta</taxon>
        <taxon>Tracheophyta</taxon>
        <taxon>Spermatophyta</taxon>
        <taxon>Magnoliopsida</taxon>
        <taxon>eudicotyledons</taxon>
        <taxon>Gunneridae</taxon>
        <taxon>Pentapetalae</taxon>
        <taxon>rosids</taxon>
        <taxon>malvids</taxon>
        <taxon>Malvales</taxon>
        <taxon>Malvaceae</taxon>
        <taxon>Malvoideae</taxon>
        <taxon>Gossypium</taxon>
    </lineage>
</organism>
<evidence type="ECO:0000313" key="3">
    <source>
        <dbReference type="RefSeq" id="XP_040931879.1"/>
    </source>
</evidence>
<proteinExistence type="predicted"/>
<keyword evidence="2" id="KW-1185">Reference proteome</keyword>
<sequence length="291" mass="32385">MDPDRVVVDDIESNAFALAERAVPLKSKAETVSRGEGGRKKHKEFLELKEGHMTVSEYKREFVKLSKYARECVPSEAKMCRGFQDGVNEDIKTLVGILELKEFVVLFERACKAENLVKERKKGEYDVRYKKENSSFRSQVTSVASMDNAKPSKAECPQCGRCHSRNCRVCEGSCFKCGSLDHFIKDYPEMMEKERFQSPRLSGAASRGRPSRNAGHGFDSKNVIRDTAVRSEAKALARAYAIRACEDATSPHVITDTDSVLGLGPSDFVNGLGPTVIDFEKGLRPIDSDEG</sequence>
<dbReference type="PANTHER" id="PTHR34482:SF36">
    <property type="entry name" value="RETROTRANSPOSON GAG DOMAIN-CONTAINING PROTEIN"/>
    <property type="match status" value="1"/>
</dbReference>
<dbReference type="Proteomes" id="UP000818029">
    <property type="component" value="Chromosome A08"/>
</dbReference>
<reference evidence="2" key="1">
    <citation type="journal article" date="2020" name="Nat. Genet.">
        <title>Genomic diversifications of five Gossypium allopolyploid species and their impact on cotton improvement.</title>
        <authorList>
            <person name="Chen Z.J."/>
            <person name="Sreedasyam A."/>
            <person name="Ando A."/>
            <person name="Song Q."/>
            <person name="De Santiago L.M."/>
            <person name="Hulse-Kemp A.M."/>
            <person name="Ding M."/>
            <person name="Ye W."/>
            <person name="Kirkbride R.C."/>
            <person name="Jenkins J."/>
            <person name="Plott C."/>
            <person name="Lovell J."/>
            <person name="Lin Y.M."/>
            <person name="Vaughn R."/>
            <person name="Liu B."/>
            <person name="Simpson S."/>
            <person name="Scheffler B.E."/>
            <person name="Wen L."/>
            <person name="Saski C.A."/>
            <person name="Grover C.E."/>
            <person name="Hu G."/>
            <person name="Conover J.L."/>
            <person name="Carlson J.W."/>
            <person name="Shu S."/>
            <person name="Boston L.B."/>
            <person name="Williams M."/>
            <person name="Peterson D.G."/>
            <person name="McGee K."/>
            <person name="Jones D.C."/>
            <person name="Wendel J.F."/>
            <person name="Stelly D.M."/>
            <person name="Grimwood J."/>
            <person name="Schmutz J."/>
        </authorList>
    </citation>
    <scope>NUCLEOTIDE SEQUENCE [LARGE SCALE GENOMIC DNA]</scope>
    <source>
        <strain evidence="2">cv. TM-1</strain>
    </source>
</reference>
<gene>
    <name evidence="3" type="primary">LOC121205012</name>
</gene>
<feature type="region of interest" description="Disordered" evidence="1">
    <location>
        <begin position="197"/>
        <end position="220"/>
    </location>
</feature>
<accession>A0ABM2YMW1</accession>
<reference evidence="3" key="2">
    <citation type="submission" date="2025-08" db="UniProtKB">
        <authorList>
            <consortium name="RefSeq"/>
        </authorList>
    </citation>
    <scope>IDENTIFICATION</scope>
</reference>
<evidence type="ECO:0000256" key="1">
    <source>
        <dbReference type="SAM" id="MobiDB-lite"/>
    </source>
</evidence>